<comment type="caution">
    <text evidence="1">The sequence shown here is derived from an EMBL/GenBank/DDBJ whole genome shotgun (WGS) entry which is preliminary data.</text>
</comment>
<dbReference type="Proteomes" id="UP000023435">
    <property type="component" value="Unassembled WGS sequence"/>
</dbReference>
<keyword evidence="2" id="KW-1185">Reference proteome</keyword>
<protein>
    <submittedName>
        <fullName evidence="1">Uncharacterized protein</fullName>
    </submittedName>
</protein>
<dbReference type="AlphaFoldDB" id="A0A108U5Q0"/>
<proteinExistence type="predicted"/>
<sequence>MHETSPCWVYGHGPANQSNRCGASITSCLTQAHDARGVCHGDDRASKNL</sequence>
<evidence type="ECO:0000313" key="2">
    <source>
        <dbReference type="Proteomes" id="UP000023435"/>
    </source>
</evidence>
<reference evidence="1 2" key="1">
    <citation type="journal article" date="2014" name="Genome Announc.">
        <title>Draft Genome Sequence of Lysobacter capsici AZ78, a Bacterium Antagonistic to Plant-Pathogenic Oomycetes.</title>
        <authorList>
            <person name="Puopolo G."/>
            <person name="Sonego P."/>
            <person name="Engelen K."/>
            <person name="Pertot I."/>
        </authorList>
    </citation>
    <scope>NUCLEOTIDE SEQUENCE [LARGE SCALE GENOMIC DNA]</scope>
    <source>
        <strain evidence="1 2">AZ78</strain>
    </source>
</reference>
<gene>
    <name evidence="1" type="ORF">AZ78_0576</name>
</gene>
<name>A0A108U5Q0_9GAMM</name>
<organism evidence="1 2">
    <name type="scientific">Lysobacter capsici AZ78</name>
    <dbReference type="NCBI Taxonomy" id="1444315"/>
    <lineage>
        <taxon>Bacteria</taxon>
        <taxon>Pseudomonadati</taxon>
        <taxon>Pseudomonadota</taxon>
        <taxon>Gammaproteobacteria</taxon>
        <taxon>Lysobacterales</taxon>
        <taxon>Lysobacteraceae</taxon>
        <taxon>Lysobacter</taxon>
    </lineage>
</organism>
<evidence type="ECO:0000313" key="1">
    <source>
        <dbReference type="EMBL" id="KWS03030.1"/>
    </source>
</evidence>
<accession>A0A108U5Q0</accession>
<dbReference type="EMBL" id="JAJA02000001">
    <property type="protein sequence ID" value="KWS03030.1"/>
    <property type="molecule type" value="Genomic_DNA"/>
</dbReference>